<dbReference type="PANTHER" id="PTHR23079">
    <property type="entry name" value="RNA-DEPENDENT RNA POLYMERASE"/>
    <property type="match status" value="1"/>
</dbReference>
<reference evidence="3 4" key="1">
    <citation type="submission" date="2021-07" db="EMBL/GenBank/DDBJ databases">
        <title>Genome data of Colletotrichum spaethianum.</title>
        <authorList>
            <person name="Utami Y.D."/>
            <person name="Hiruma K."/>
        </authorList>
    </citation>
    <scope>NUCLEOTIDE SEQUENCE [LARGE SCALE GENOMIC DNA]</scope>
    <source>
        <strain evidence="3 4">MAFF 242679</strain>
    </source>
</reference>
<dbReference type="Pfam" id="PF13087">
    <property type="entry name" value="AAA_12"/>
    <property type="match status" value="1"/>
</dbReference>
<dbReference type="InterPro" id="IPR007855">
    <property type="entry name" value="RDRP"/>
</dbReference>
<gene>
    <name evidence="3" type="ORF">ColLi_13386</name>
</gene>
<dbReference type="InterPro" id="IPR041677">
    <property type="entry name" value="DNA2/NAM7_AAA_11"/>
</dbReference>
<keyword evidence="1" id="KW-0378">Hydrolase</keyword>
<dbReference type="EMBL" id="BPPX01000056">
    <property type="protein sequence ID" value="GJC90548.1"/>
    <property type="molecule type" value="Genomic_DNA"/>
</dbReference>
<dbReference type="InterPro" id="IPR041679">
    <property type="entry name" value="DNA2/NAM7-like_C"/>
</dbReference>
<name>A0AA37H2U6_9PEZI</name>
<protein>
    <submittedName>
        <fullName evidence="3">RNA-dependent RNA polymerase 1</fullName>
    </submittedName>
</protein>
<feature type="domain" description="AAA+ ATPase" evidence="2">
    <location>
        <begin position="1166"/>
        <end position="1347"/>
    </location>
</feature>
<proteinExistence type="predicted"/>
<keyword evidence="1" id="KW-0347">Helicase</keyword>
<dbReference type="SUPFAM" id="SSF52540">
    <property type="entry name" value="P-loop containing nucleoside triphosphate hydrolases"/>
    <property type="match status" value="1"/>
</dbReference>
<dbReference type="SMART" id="SM00382">
    <property type="entry name" value="AAA"/>
    <property type="match status" value="1"/>
</dbReference>
<sequence>MYNFYGHSNSQLKSRTCYLFAAPKGEISRIVDSMGDFTKMKTVQKKAKRIGLLFSTAHATLAVDPKRCEDVPDVETADYVFTDGCGLIAPHLAQELARRIGIVFRTVRYTPSVFQIRYRGYKGVVTVDPTMKREVTLLKLRKSMKKFSGGCDYSFSVVEYSKPYGFGHLNDEVILLLHSLGITSEVLLRKQRQHFDFLASATTDPRAAFRFLTYVNKYELAERLLLESLDIVKPRIAALVNSEYAKMVKARDNEQRCRILIPKSRLLFGVCDAWDVLKEGECQVRVTMDGDGLPVTLMGTEVIVTRNPCLHPGDLQKFKLAQRRELSHLIDCVVFSTKGKRPAADLMSGGDLDGDTFFVSWDEEIIPSTVFQAAEYPGAREPVSFKPITDDDRLVYFAKYTNASLGKVKNLYLSWARSSGPMSLQCQELNRLFSTCVDGNRIKIPPKLETPPEPSPEVAPFILDQLHEAAVEMIRYRDRNAAAAKLDCDGYSFEAVEMLLSRDDFAISEYELMQLTHRWCLRNGVSLEDFVQFFNFTHLTAEEKAWTLSQLPVTQGYPSLVRNALCQSDLLEQSELYDFKLHYSCLQWKCFYTSSRDRLAVFFDKATKALEIFHRKLIVLRVDERLTIAIYIPQQIPSSTDCKIGNKARLFAFPHSKGRETSSRLSLPTKMNYQVYCDSNVFQLFDGRRQNTWVFIGRGASDESTYQNLKVESDRRRTRQASVDSGVNFDCRASIALDKFSRGLQTHEIYIISNRDVHSLRNLDLWLEYVDTREEVPLFERNAREYKKPTVREVDWKTQPDYIAHVVLRKDFTGLLGLETRDQFAKLFCWLLERDEKELLLHSFNFLLGSFEKESFGAVRSDLVFGEMLNFLGQCPFLAVAFSQVEWAVLPEQLTDVLDTRVEDILRAMIVSANTVDQMMLSPFMQILASARVLSISVYARLVEMIALTVRSPSLALDILLCGLERESARLIPERPALIRHLLRSLTGIAIEHVEEAAEQRRESPGLLSLRRLHDTDDGWPVVQADFRLDAKGGTPKASTHVRLTAASPPSNSLSMTVYSMDALVVQSSPGRAGFQCFHSPPPYLEHCSWKMCVCGPFVTTKTMLDAILDLARGTYSVCGIAGLILGIKSCQTISSGQEEETDGPEFVPKNTLNRSQNEAVESAAKHPLTCLWGPPGTGKTHTIVEMIRELQSRHRKSRILVTAPTHNAVDNAMRRYLSDRDGGQGHPRIPAIRVRKVAEDLHKYTFDAMAGQELYDSHAAVRKAKGMIKHARLVFATCIGAGLGLLRGEEFDIVVIDEASQQTEPASLVPLTKRCRKVVLVGDHVQLRPTVGQLALSLDLDISLFERLWGAAVGNRSGVKKVMLDTQYWMHDEMCRFISDEFYEGKLRTGIKAEERDMFPSMFPWPVVEDSHYRVETHDGRKGLEIRRHHRMVFVDCATPEDLGQKSKCNRGQAALCGKVCDLLNKHAPKSKASLSSAQASKPSIAVLTPYTRQADLLRQTLSSHKLVEVCSIDGFQGREADIVVFVTVRCNQNCEIGFLKDMRRLNVAMTRARIGVIIIGHMPTLTTGTADQGSTATWKRLIDGMKVVKIDVEAHGDE</sequence>
<dbReference type="InterPro" id="IPR027417">
    <property type="entry name" value="P-loop_NTPase"/>
</dbReference>
<keyword evidence="4" id="KW-1185">Reference proteome</keyword>
<dbReference type="GO" id="GO:0031380">
    <property type="term" value="C:nuclear RNA-directed RNA polymerase complex"/>
    <property type="evidence" value="ECO:0007669"/>
    <property type="project" value="TreeGrafter"/>
</dbReference>
<keyword evidence="3" id="KW-0696">RNA-directed RNA polymerase</keyword>
<dbReference type="Pfam" id="PF13086">
    <property type="entry name" value="AAA_11"/>
    <property type="match status" value="2"/>
</dbReference>
<evidence type="ECO:0000313" key="3">
    <source>
        <dbReference type="EMBL" id="GJC90548.1"/>
    </source>
</evidence>
<dbReference type="InterPro" id="IPR047187">
    <property type="entry name" value="SF1_C_Upf1"/>
</dbReference>
<keyword evidence="1" id="KW-0547">Nucleotide-binding</keyword>
<dbReference type="GO" id="GO:0030422">
    <property type="term" value="P:siRNA processing"/>
    <property type="evidence" value="ECO:0007669"/>
    <property type="project" value="TreeGrafter"/>
</dbReference>
<dbReference type="InterPro" id="IPR057596">
    <property type="entry name" value="RDRP_core"/>
</dbReference>
<evidence type="ECO:0000256" key="1">
    <source>
        <dbReference type="ARBA" id="ARBA00022806"/>
    </source>
</evidence>
<dbReference type="GO" id="GO:0004386">
    <property type="term" value="F:helicase activity"/>
    <property type="evidence" value="ECO:0007669"/>
    <property type="project" value="InterPro"/>
</dbReference>
<organism evidence="3 4">
    <name type="scientific">Colletotrichum liriopes</name>
    <dbReference type="NCBI Taxonomy" id="708192"/>
    <lineage>
        <taxon>Eukaryota</taxon>
        <taxon>Fungi</taxon>
        <taxon>Dikarya</taxon>
        <taxon>Ascomycota</taxon>
        <taxon>Pezizomycotina</taxon>
        <taxon>Sordariomycetes</taxon>
        <taxon>Hypocreomycetidae</taxon>
        <taxon>Glomerellales</taxon>
        <taxon>Glomerellaceae</taxon>
        <taxon>Colletotrichum</taxon>
        <taxon>Colletotrichum spaethianum species complex</taxon>
    </lineage>
</organism>
<dbReference type="GO" id="GO:0003968">
    <property type="term" value="F:RNA-directed RNA polymerase activity"/>
    <property type="evidence" value="ECO:0007669"/>
    <property type="project" value="UniProtKB-KW"/>
</dbReference>
<keyword evidence="3" id="KW-0548">Nucleotidyltransferase</keyword>
<dbReference type="PANTHER" id="PTHR23079:SF55">
    <property type="entry name" value="RNA-DIRECTED RNA POLYMERASE"/>
    <property type="match status" value="1"/>
</dbReference>
<dbReference type="Pfam" id="PF05183">
    <property type="entry name" value="RdRP"/>
    <property type="match status" value="1"/>
</dbReference>
<comment type="caution">
    <text evidence="3">The sequence shown here is derived from an EMBL/GenBank/DDBJ whole genome shotgun (WGS) entry which is preliminary data.</text>
</comment>
<accession>A0AA37H2U6</accession>
<evidence type="ECO:0000259" key="2">
    <source>
        <dbReference type="SMART" id="SM00382"/>
    </source>
</evidence>
<keyword evidence="1" id="KW-0067">ATP-binding</keyword>
<dbReference type="CDD" id="cd18808">
    <property type="entry name" value="SF1_C_Upf1"/>
    <property type="match status" value="1"/>
</dbReference>
<dbReference type="Gene3D" id="3.40.50.300">
    <property type="entry name" value="P-loop containing nucleotide triphosphate hydrolases"/>
    <property type="match status" value="2"/>
</dbReference>
<dbReference type="Proteomes" id="UP001055172">
    <property type="component" value="Unassembled WGS sequence"/>
</dbReference>
<dbReference type="InterPro" id="IPR003593">
    <property type="entry name" value="AAA+_ATPase"/>
</dbReference>
<evidence type="ECO:0000313" key="4">
    <source>
        <dbReference type="Proteomes" id="UP001055172"/>
    </source>
</evidence>
<dbReference type="GO" id="GO:0003723">
    <property type="term" value="F:RNA binding"/>
    <property type="evidence" value="ECO:0007669"/>
    <property type="project" value="UniProtKB-KW"/>
</dbReference>
<keyword evidence="3" id="KW-0808">Transferase</keyword>